<evidence type="ECO:0000256" key="1">
    <source>
        <dbReference type="SAM" id="MobiDB-lite"/>
    </source>
</evidence>
<name>A0ABN3L3T2_9MICO</name>
<dbReference type="RefSeq" id="WP_344253803.1">
    <property type="nucleotide sequence ID" value="NZ_BAAARE010000004.1"/>
</dbReference>
<dbReference type="EMBL" id="BAAARE010000004">
    <property type="protein sequence ID" value="GAA2475850.1"/>
    <property type="molecule type" value="Genomic_DNA"/>
</dbReference>
<feature type="transmembrane region" description="Helical" evidence="2">
    <location>
        <begin position="50"/>
        <end position="69"/>
    </location>
</feature>
<evidence type="ECO:0000313" key="4">
    <source>
        <dbReference type="Proteomes" id="UP001500730"/>
    </source>
</evidence>
<feature type="region of interest" description="Disordered" evidence="1">
    <location>
        <begin position="126"/>
        <end position="146"/>
    </location>
</feature>
<proteinExistence type="predicted"/>
<feature type="transmembrane region" description="Helical" evidence="2">
    <location>
        <begin position="81"/>
        <end position="108"/>
    </location>
</feature>
<keyword evidence="2" id="KW-0472">Membrane</keyword>
<keyword evidence="4" id="KW-1185">Reference proteome</keyword>
<evidence type="ECO:0008006" key="5">
    <source>
        <dbReference type="Google" id="ProtNLM"/>
    </source>
</evidence>
<accession>A0ABN3L3T2</accession>
<comment type="caution">
    <text evidence="3">The sequence shown here is derived from an EMBL/GenBank/DDBJ whole genome shotgun (WGS) entry which is preliminary data.</text>
</comment>
<gene>
    <name evidence="3" type="ORF">GCM10009858_11540</name>
</gene>
<keyword evidence="2" id="KW-0812">Transmembrane</keyword>
<protein>
    <recommendedName>
        <fullName evidence="5">DUF4233 domain-containing protein</fullName>
    </recommendedName>
</protein>
<organism evidence="3 4">
    <name type="scientific">Terrabacter carboxydivorans</name>
    <dbReference type="NCBI Taxonomy" id="619730"/>
    <lineage>
        <taxon>Bacteria</taxon>
        <taxon>Bacillati</taxon>
        <taxon>Actinomycetota</taxon>
        <taxon>Actinomycetes</taxon>
        <taxon>Micrococcales</taxon>
        <taxon>Intrasporangiaceae</taxon>
        <taxon>Terrabacter</taxon>
    </lineage>
</organism>
<keyword evidence="2" id="KW-1133">Transmembrane helix</keyword>
<reference evidence="3 4" key="1">
    <citation type="journal article" date="2019" name="Int. J. Syst. Evol. Microbiol.">
        <title>The Global Catalogue of Microorganisms (GCM) 10K type strain sequencing project: providing services to taxonomists for standard genome sequencing and annotation.</title>
        <authorList>
            <consortium name="The Broad Institute Genomics Platform"/>
            <consortium name="The Broad Institute Genome Sequencing Center for Infectious Disease"/>
            <person name="Wu L."/>
            <person name="Ma J."/>
        </authorList>
    </citation>
    <scope>NUCLEOTIDE SEQUENCE [LARGE SCALE GENOMIC DNA]</scope>
    <source>
        <strain evidence="3 4">JCM 16259</strain>
    </source>
</reference>
<dbReference type="Proteomes" id="UP001500730">
    <property type="component" value="Unassembled WGS sequence"/>
</dbReference>
<dbReference type="InterPro" id="IPR025327">
    <property type="entry name" value="DUF4233"/>
</dbReference>
<dbReference type="Pfam" id="PF14017">
    <property type="entry name" value="DUF4233"/>
    <property type="match status" value="1"/>
</dbReference>
<sequence>MSPTIFYGQTGKFTFRMLATVLGGQSICILLGALVARAIAATDQGSGSSTAYLVVGVGLGALCIVAAGLMRRPWGVTLGWVVQALTLLSALVVPMMFVVGLFFLALWVTCLVKGAKVDAEMARREAAAGGSEAGADDDGTADRVDG</sequence>
<evidence type="ECO:0000313" key="3">
    <source>
        <dbReference type="EMBL" id="GAA2475850.1"/>
    </source>
</evidence>
<evidence type="ECO:0000256" key="2">
    <source>
        <dbReference type="SAM" id="Phobius"/>
    </source>
</evidence>